<comment type="caution">
    <text evidence="1">The sequence shown here is derived from an EMBL/GenBank/DDBJ whole genome shotgun (WGS) entry which is preliminary data.</text>
</comment>
<protein>
    <submittedName>
        <fullName evidence="1">Uncharacterized protein</fullName>
    </submittedName>
</protein>
<dbReference type="RefSeq" id="WP_310292512.1">
    <property type="nucleotide sequence ID" value="NZ_BAAAWO010000001.1"/>
</dbReference>
<dbReference type="EMBL" id="JAVDYI010000001">
    <property type="protein sequence ID" value="MDR7359890.1"/>
    <property type="molecule type" value="Genomic_DNA"/>
</dbReference>
<evidence type="ECO:0000313" key="1">
    <source>
        <dbReference type="EMBL" id="MDR7359890.1"/>
    </source>
</evidence>
<reference evidence="1 2" key="1">
    <citation type="submission" date="2023-07" db="EMBL/GenBank/DDBJ databases">
        <title>Sequencing the genomes of 1000 actinobacteria strains.</title>
        <authorList>
            <person name="Klenk H.-P."/>
        </authorList>
    </citation>
    <scope>NUCLEOTIDE SEQUENCE [LARGE SCALE GENOMIC DNA]</scope>
    <source>
        <strain evidence="1 2">DSM 20167</strain>
    </source>
</reference>
<organism evidence="1 2">
    <name type="scientific">Paeniglutamicibacter sulfureus</name>
    <dbReference type="NCBI Taxonomy" id="43666"/>
    <lineage>
        <taxon>Bacteria</taxon>
        <taxon>Bacillati</taxon>
        <taxon>Actinomycetota</taxon>
        <taxon>Actinomycetes</taxon>
        <taxon>Micrococcales</taxon>
        <taxon>Micrococcaceae</taxon>
        <taxon>Paeniglutamicibacter</taxon>
    </lineage>
</organism>
<dbReference type="Proteomes" id="UP001183817">
    <property type="component" value="Unassembled WGS sequence"/>
</dbReference>
<gene>
    <name evidence="1" type="ORF">J2S64_003581</name>
</gene>
<accession>A0ABU2BML8</accession>
<sequence>MGDVGDVLIGPTTDASTAAFLADPNSLSRTALSAALAGSMLGGPTKINSTQGLYARNSTHGRALSADPEVAGRIWGATSGGLSHWQAAKGARTNTVNPTTQSLVQMEWTATHVYLVSSGNADRLGQVWRSPKPAVPAAPVFEWTKIFDLTGGITTPSGEMDGGVNSYFREQSFALGPDGSACVLEYGATIKGGPSVYYSPNAASASPLWTKRQTFTDSKHGHGIKYINDGYWAMLGDAGFTNVGLWKGGQNGAGWQRRSVYEPAQGGNSLYGINLLPCTINGAQVILTDNDTKRGHSILMFPTQGAGNFPLIPFVNAPLPYGVGTVRSLAFTSEGNLFWVQTGEGGSAGPYDSMWLCPPPFREPVMLEAIPANNSLSTLGLVVESGDYLFVGNQRIRKEKFLGQ</sequence>
<proteinExistence type="predicted"/>
<evidence type="ECO:0000313" key="2">
    <source>
        <dbReference type="Proteomes" id="UP001183817"/>
    </source>
</evidence>
<name>A0ABU2BML8_9MICC</name>
<keyword evidence="2" id="KW-1185">Reference proteome</keyword>